<dbReference type="EMBL" id="JADFTS010000006">
    <property type="protein sequence ID" value="KAF9603750.1"/>
    <property type="molecule type" value="Genomic_DNA"/>
</dbReference>
<feature type="transmembrane region" description="Helical" evidence="2">
    <location>
        <begin position="630"/>
        <end position="652"/>
    </location>
</feature>
<feature type="transmembrane region" description="Helical" evidence="2">
    <location>
        <begin position="754"/>
        <end position="775"/>
    </location>
</feature>
<dbReference type="AlphaFoldDB" id="A0A835HQ89"/>
<name>A0A835HQ89_9MAGN</name>
<evidence type="ECO:0000256" key="2">
    <source>
        <dbReference type="SAM" id="Phobius"/>
    </source>
</evidence>
<feature type="transmembrane region" description="Helical" evidence="2">
    <location>
        <begin position="722"/>
        <end position="742"/>
    </location>
</feature>
<dbReference type="OrthoDB" id="1924921at2759"/>
<dbReference type="PANTHER" id="PTHR38937:SF2">
    <property type="entry name" value="MEMBRANE PROTEIN OF ER BODY-LIKE PROTEIN ISOFORM X1"/>
    <property type="match status" value="1"/>
</dbReference>
<keyword evidence="4" id="KW-1185">Reference proteome</keyword>
<evidence type="ECO:0000256" key="1">
    <source>
        <dbReference type="SAM" id="MobiDB-lite"/>
    </source>
</evidence>
<reference evidence="3 4" key="1">
    <citation type="submission" date="2020-10" db="EMBL/GenBank/DDBJ databases">
        <title>The Coptis chinensis genome and diversification of protoberbering-type alkaloids.</title>
        <authorList>
            <person name="Wang B."/>
            <person name="Shu S."/>
            <person name="Song C."/>
            <person name="Liu Y."/>
        </authorList>
    </citation>
    <scope>NUCLEOTIDE SEQUENCE [LARGE SCALE GENOMIC DNA]</scope>
    <source>
        <strain evidence="3">HL-2020</strain>
        <tissue evidence="3">Leaf</tissue>
    </source>
</reference>
<keyword evidence="2" id="KW-0812">Transmembrane</keyword>
<sequence length="812" mass="89739">MGTTESDLESYWKEEEEEEEVLKRRPARGTKPPVGAEEELLLASPQSDMESVEAQEKKVEAQYNADCINDAAVLVQLQVAAAATESERSVYFDTHDGFTNVNKNFFPFLVAEGTWKCHHCTWTYGMPTSAIHPIQNPYAHSHSPVNVKTLVQNGPSFSLEIKGTETCNETRGIKYSVAGHSVAEKNLQNEDSEFALHGVDSLKSQTTETDYQSYKNSKDEGKPNLHTLHSAKSSENGSAVCRPVDKPLHVGQSKESKQEVAEWDLERVLDEQETHDLYCPNCNSCITKRVILRKRKRKISNLQYESKREKTEANQSSSLSIGDRGHNTTLTGQDGIPAAVGTSGRDHETGPDLFRCLSCFSFFIPSVSGFKIFRIFGGRGEDQTVQNPQQIVPRDGAVTQDEKSATIFSPPTTTQLIVTDSSEQLNISKSKLWIDEQNVQVSATSVSVHHVETQFNTDEAHSNAGKRIEGGELAYNVLRESSLFTPDLKIGHGTDGRFSSSPYMDKNLAVNNIEPILSTLGTQSNGISNTVVEKDLSLINGKYISIVSKPEALLPSDKHTEIREDWESSHRNADAGNDVILLIRPDQVRPEVFESIGNRIESSAVPERYASGRQVEEARMSTQLDILKSIVYGVNIFALGLAAVVSGLFIIAHGLMDLKSEQYGGAANQTENADRYQELLGRRTNFGLHATVVIMSYLVFGLVPPVTYGFSFHESNNREYKLIVVAAVSLLCIALLATVKAYVRKPPKAYIKTLSYYIVTGVMSSGLSYAFGMLIKKLMEKLGWFEPTAADPMLPPAAFLESVAVKPSWISY</sequence>
<dbReference type="PANTHER" id="PTHR38937">
    <property type="entry name" value="MEMBRANE PROTEIN OF ER BODY-LIKE PROTEIN"/>
    <property type="match status" value="1"/>
</dbReference>
<comment type="caution">
    <text evidence="3">The sequence shown here is derived from an EMBL/GenBank/DDBJ whole genome shotgun (WGS) entry which is preliminary data.</text>
</comment>
<protein>
    <recommendedName>
        <fullName evidence="5">Membrane protein of ER body-like protein</fullName>
    </recommendedName>
</protein>
<gene>
    <name evidence="3" type="ORF">IFM89_037836</name>
</gene>
<dbReference type="Proteomes" id="UP000631114">
    <property type="component" value="Unassembled WGS sequence"/>
</dbReference>
<accession>A0A835HQ89</accession>
<evidence type="ECO:0008006" key="5">
    <source>
        <dbReference type="Google" id="ProtNLM"/>
    </source>
</evidence>
<evidence type="ECO:0000313" key="4">
    <source>
        <dbReference type="Proteomes" id="UP000631114"/>
    </source>
</evidence>
<dbReference type="InterPro" id="IPR052843">
    <property type="entry name" value="ER_body_metal_sequester"/>
</dbReference>
<feature type="region of interest" description="Disordered" evidence="1">
    <location>
        <begin position="303"/>
        <end position="344"/>
    </location>
</feature>
<feature type="region of interest" description="Disordered" evidence="1">
    <location>
        <begin position="1"/>
        <end position="48"/>
    </location>
</feature>
<feature type="transmembrane region" description="Helical" evidence="2">
    <location>
        <begin position="686"/>
        <end position="710"/>
    </location>
</feature>
<organism evidence="3 4">
    <name type="scientific">Coptis chinensis</name>
    <dbReference type="NCBI Taxonomy" id="261450"/>
    <lineage>
        <taxon>Eukaryota</taxon>
        <taxon>Viridiplantae</taxon>
        <taxon>Streptophyta</taxon>
        <taxon>Embryophyta</taxon>
        <taxon>Tracheophyta</taxon>
        <taxon>Spermatophyta</taxon>
        <taxon>Magnoliopsida</taxon>
        <taxon>Ranunculales</taxon>
        <taxon>Ranunculaceae</taxon>
        <taxon>Coptidoideae</taxon>
        <taxon>Coptis</taxon>
    </lineage>
</organism>
<proteinExistence type="predicted"/>
<evidence type="ECO:0000313" key="3">
    <source>
        <dbReference type="EMBL" id="KAF9603750.1"/>
    </source>
</evidence>
<keyword evidence="2" id="KW-0472">Membrane</keyword>
<keyword evidence="2" id="KW-1133">Transmembrane helix</keyword>